<dbReference type="EC" id="3.1.3.48" evidence="2"/>
<dbReference type="Proteomes" id="UP001501490">
    <property type="component" value="Unassembled WGS sequence"/>
</dbReference>
<keyword evidence="3" id="KW-0378">Hydrolase</keyword>
<proteinExistence type="inferred from homology"/>
<dbReference type="InterPro" id="IPR050438">
    <property type="entry name" value="LMW_PTPase"/>
</dbReference>
<dbReference type="RefSeq" id="WP_344805298.1">
    <property type="nucleotide sequence ID" value="NZ_BAABAB010000017.1"/>
</dbReference>
<evidence type="ECO:0000313" key="7">
    <source>
        <dbReference type="Proteomes" id="UP001501490"/>
    </source>
</evidence>
<dbReference type="InterPro" id="IPR036196">
    <property type="entry name" value="Ptyr_pPase_sf"/>
</dbReference>
<dbReference type="CDD" id="cd16343">
    <property type="entry name" value="LMWPTP"/>
    <property type="match status" value="1"/>
</dbReference>
<dbReference type="PANTHER" id="PTHR11717">
    <property type="entry name" value="LOW MOLECULAR WEIGHT PROTEIN TYROSINE PHOSPHATASE"/>
    <property type="match status" value="1"/>
</dbReference>
<dbReference type="Pfam" id="PF01451">
    <property type="entry name" value="LMWPc"/>
    <property type="match status" value="1"/>
</dbReference>
<dbReference type="InterPro" id="IPR023485">
    <property type="entry name" value="Ptyr_pPase"/>
</dbReference>
<protein>
    <recommendedName>
        <fullName evidence="2">protein-tyrosine-phosphatase</fullName>
        <ecNumber evidence="2">3.1.3.48</ecNumber>
    </recommendedName>
</protein>
<gene>
    <name evidence="6" type="ORF">GCM10022236_26930</name>
</gene>
<keyword evidence="7" id="KW-1185">Reference proteome</keyword>
<accession>A0ABP7A1I5</accession>
<evidence type="ECO:0000256" key="2">
    <source>
        <dbReference type="ARBA" id="ARBA00013064"/>
    </source>
</evidence>
<keyword evidence="4" id="KW-0904">Protein phosphatase</keyword>
<name>A0ABP7A1I5_9ACTN</name>
<dbReference type="Gene3D" id="3.40.50.2300">
    <property type="match status" value="1"/>
</dbReference>
<evidence type="ECO:0000256" key="1">
    <source>
        <dbReference type="ARBA" id="ARBA00011063"/>
    </source>
</evidence>
<evidence type="ECO:0000256" key="4">
    <source>
        <dbReference type="ARBA" id="ARBA00022912"/>
    </source>
</evidence>
<dbReference type="InterPro" id="IPR017867">
    <property type="entry name" value="Tyr_phospatase_low_mol_wt"/>
</dbReference>
<dbReference type="SMART" id="SM00226">
    <property type="entry name" value="LMWPc"/>
    <property type="match status" value="1"/>
</dbReference>
<feature type="domain" description="Phosphotyrosine protein phosphatase I" evidence="5">
    <location>
        <begin position="7"/>
        <end position="154"/>
    </location>
</feature>
<dbReference type="PANTHER" id="PTHR11717:SF7">
    <property type="entry name" value="LOW MOLECULAR WEIGHT PHOSPHOTYROSINE PROTEIN PHOSPHATASE"/>
    <property type="match status" value="1"/>
</dbReference>
<comment type="similarity">
    <text evidence="1">Belongs to the low molecular weight phosphotyrosine protein phosphatase family.</text>
</comment>
<reference evidence="7" key="1">
    <citation type="journal article" date="2019" name="Int. J. Syst. Evol. Microbiol.">
        <title>The Global Catalogue of Microorganisms (GCM) 10K type strain sequencing project: providing services to taxonomists for standard genome sequencing and annotation.</title>
        <authorList>
            <consortium name="The Broad Institute Genomics Platform"/>
            <consortium name="The Broad Institute Genome Sequencing Center for Infectious Disease"/>
            <person name="Wu L."/>
            <person name="Ma J."/>
        </authorList>
    </citation>
    <scope>NUCLEOTIDE SEQUENCE [LARGE SCALE GENOMIC DNA]</scope>
    <source>
        <strain evidence="7">JCM 16929</strain>
    </source>
</reference>
<dbReference type="PRINTS" id="PR00719">
    <property type="entry name" value="LMWPTPASE"/>
</dbReference>
<dbReference type="SUPFAM" id="SSF52788">
    <property type="entry name" value="Phosphotyrosine protein phosphatases I"/>
    <property type="match status" value="1"/>
</dbReference>
<evidence type="ECO:0000313" key="6">
    <source>
        <dbReference type="EMBL" id="GAA3623128.1"/>
    </source>
</evidence>
<dbReference type="EMBL" id="BAABAB010000017">
    <property type="protein sequence ID" value="GAA3623128.1"/>
    <property type="molecule type" value="Genomic_DNA"/>
</dbReference>
<comment type="caution">
    <text evidence="6">The sequence shown here is derived from an EMBL/GenBank/DDBJ whole genome shotgun (WGS) entry which is preliminary data.</text>
</comment>
<evidence type="ECO:0000259" key="5">
    <source>
        <dbReference type="SMART" id="SM00226"/>
    </source>
</evidence>
<organism evidence="6 7">
    <name type="scientific">Microlunatus ginsengisoli</name>
    <dbReference type="NCBI Taxonomy" id="363863"/>
    <lineage>
        <taxon>Bacteria</taxon>
        <taxon>Bacillati</taxon>
        <taxon>Actinomycetota</taxon>
        <taxon>Actinomycetes</taxon>
        <taxon>Propionibacteriales</taxon>
        <taxon>Propionibacteriaceae</taxon>
        <taxon>Microlunatus</taxon>
    </lineage>
</organism>
<sequence length="165" mass="17842">MAGSDPLRVVFVCWGNICRSPMAERVAEKLAADRGLTEVEFSSAATSTEELGQPMDSRAEAVLRSHGYRVGRHRAHQITRDEIERADLVLAMEDIHVRRMLSIDPGADNIALLTDYDPGAEPGSGIDDPWYGPSAGFERTLASIEAAMPGLLDAIAEPAPQRAEA</sequence>
<evidence type="ECO:0000256" key="3">
    <source>
        <dbReference type="ARBA" id="ARBA00022801"/>
    </source>
</evidence>